<comment type="caution">
    <text evidence="1">The sequence shown here is derived from an EMBL/GenBank/DDBJ whole genome shotgun (WGS) entry which is preliminary data.</text>
</comment>
<dbReference type="Proteomes" id="UP001374579">
    <property type="component" value="Unassembled WGS sequence"/>
</dbReference>
<organism evidence="1 2">
    <name type="scientific">Littorina saxatilis</name>
    <dbReference type="NCBI Taxonomy" id="31220"/>
    <lineage>
        <taxon>Eukaryota</taxon>
        <taxon>Metazoa</taxon>
        <taxon>Spiralia</taxon>
        <taxon>Lophotrochozoa</taxon>
        <taxon>Mollusca</taxon>
        <taxon>Gastropoda</taxon>
        <taxon>Caenogastropoda</taxon>
        <taxon>Littorinimorpha</taxon>
        <taxon>Littorinoidea</taxon>
        <taxon>Littorinidae</taxon>
        <taxon>Littorina</taxon>
    </lineage>
</organism>
<sequence length="312" mass="34695">MGGETKGKLFCFLLRVTLPDVSYELSWIQRPPRTSAVFANTIFQKPTFLFHVPLVVLKSVQAKMFRRKLLALDYAQPDNFNVNNAAELGPLVVWLEDQKIRHMKIEDRAALRDTAGPEWSSAFQRYLTELNCPYADGKKEVVVDWLLGYAVRLEYGDDAETFKSVTRATVDQAKRPGAPSSNPLDNLDFESAELKAGVTSLSMLLQVPPHPDHLEQLKAISLLISNTLSKEALQNASTSGDPTKDSEHIPLNKTELGFEAGDYILNDAAKIVRLLHLKELRDLQSKINVAIVAVQAVTADPKTDSRLGKVGR</sequence>
<name>A0AAN9BFB0_9CAEN</name>
<gene>
    <name evidence="1" type="ORF">V1264_018881</name>
</gene>
<keyword evidence="2" id="KW-1185">Reference proteome</keyword>
<dbReference type="InterPro" id="IPR019265">
    <property type="entry name" value="RTRAF"/>
</dbReference>
<dbReference type="AlphaFoldDB" id="A0AAN9BFB0"/>
<reference evidence="1 2" key="1">
    <citation type="submission" date="2024-02" db="EMBL/GenBank/DDBJ databases">
        <title>Chromosome-scale genome assembly of the rough periwinkle Littorina saxatilis.</title>
        <authorList>
            <person name="De Jode A."/>
            <person name="Faria R."/>
            <person name="Formenti G."/>
            <person name="Sims Y."/>
            <person name="Smith T.P."/>
            <person name="Tracey A."/>
            <person name="Wood J.M.D."/>
            <person name="Zagrodzka Z.B."/>
            <person name="Johannesson K."/>
            <person name="Butlin R.K."/>
            <person name="Leder E.H."/>
        </authorList>
    </citation>
    <scope>NUCLEOTIDE SEQUENCE [LARGE SCALE GENOMIC DNA]</scope>
    <source>
        <strain evidence="1">Snail1</strain>
        <tissue evidence="1">Muscle</tissue>
    </source>
</reference>
<protein>
    <recommendedName>
        <fullName evidence="3">RNA transcription, translation and transport factor protein</fullName>
    </recommendedName>
</protein>
<evidence type="ECO:0000313" key="1">
    <source>
        <dbReference type="EMBL" id="KAK7104113.1"/>
    </source>
</evidence>
<proteinExistence type="predicted"/>
<dbReference type="PANTHER" id="PTHR15924">
    <property type="entry name" value="CLE"/>
    <property type="match status" value="1"/>
</dbReference>
<evidence type="ECO:0000313" key="2">
    <source>
        <dbReference type="Proteomes" id="UP001374579"/>
    </source>
</evidence>
<dbReference type="Pfam" id="PF10036">
    <property type="entry name" value="RLL"/>
    <property type="match status" value="1"/>
</dbReference>
<accession>A0AAN9BFB0</accession>
<dbReference type="EMBL" id="JBAMIC010000008">
    <property type="protein sequence ID" value="KAK7104113.1"/>
    <property type="molecule type" value="Genomic_DNA"/>
</dbReference>
<evidence type="ECO:0008006" key="3">
    <source>
        <dbReference type="Google" id="ProtNLM"/>
    </source>
</evidence>